<proteinExistence type="predicted"/>
<dbReference type="InterPro" id="IPR036888">
    <property type="entry name" value="DNA_integrity_DisA_N_sf"/>
</dbReference>
<dbReference type="InterPro" id="IPR048555">
    <property type="entry name" value="DACNH"/>
</dbReference>
<feature type="domain" description="DAC" evidence="1">
    <location>
        <begin position="345"/>
        <end position="495"/>
    </location>
</feature>
<gene>
    <name evidence="2" type="ORF">GCM10008119_15610</name>
</gene>
<dbReference type="Proteomes" id="UP000645390">
    <property type="component" value="Unassembled WGS sequence"/>
</dbReference>
<evidence type="ECO:0000313" key="2">
    <source>
        <dbReference type="EMBL" id="GGI25026.1"/>
    </source>
</evidence>
<sequence>MMGCNNLIWDEQLHCQISLQLAAEELFDSLDDRLYPKVFMIGVRVDNDTNKHFINLECKDCDYCVANFLSLQSILKIIHPVKKDSEKEISSYLTNNYLVEIQRILRKHPKSKIVESFISNPAYINGYLVFVVTELNRSVMNTYYTLTKDYSTATKAQKISRSFIESIIKTYLNASTNALKAKSLSEFKILSKSRDELVSSAAHDFMVTVSAAGQNGQNLHVLYDACNTISSLKYEGEEGLGKMIIASKNHKNITLTLALEEPIHIKDFRKVRKFLELADHKNLLISDSVFIYGLGKIVGKYNHTEESLFVIHFTKHFHWEVLHHDKIMLSVAFRMPSLYSEQINKEKFYSTLNRVFKDIVREQLNKLWEITIEATKQKHGTILVISNAAKEEAERLSEQSFKVKPVVLNRGLMQQVTSIDGAVLLDTNCLCYGIGVILDGIASSYGDSSRGARFNSAVRYYEFMEKKTGIVLVVISEDGMINLIPELKPQVLHSNILKKIAELQLLVDTDDSDRRRFNIIMEFFSQNNFYFSEKECTLINGLKATLEHKYRFIDGVKMIYDNFEPNKKMNSSYYLKEVNQ</sequence>
<dbReference type="EMBL" id="BMDJ01000003">
    <property type="protein sequence ID" value="GGI25026.1"/>
    <property type="molecule type" value="Genomic_DNA"/>
</dbReference>
<evidence type="ECO:0000313" key="3">
    <source>
        <dbReference type="Proteomes" id="UP000645390"/>
    </source>
</evidence>
<comment type="caution">
    <text evidence="2">The sequence shown here is derived from an EMBL/GenBank/DDBJ whole genome shotgun (WGS) entry which is preliminary data.</text>
</comment>
<dbReference type="RefSeq" id="WP_188412777.1">
    <property type="nucleotide sequence ID" value="NZ_BMDJ01000003.1"/>
</dbReference>
<protein>
    <recommendedName>
        <fullName evidence="1">DAC domain-containing protein</fullName>
    </recommendedName>
</protein>
<dbReference type="Gene3D" id="3.40.1700.10">
    <property type="entry name" value="DNA integrity scanning protein, DisA, N-terminal domain"/>
    <property type="match status" value="1"/>
</dbReference>
<reference evidence="3" key="1">
    <citation type="journal article" date="2019" name="Int. J. Syst. Evol. Microbiol.">
        <title>The Global Catalogue of Microorganisms (GCM) 10K type strain sequencing project: providing services to taxonomists for standard genome sequencing and annotation.</title>
        <authorList>
            <consortium name="The Broad Institute Genomics Platform"/>
            <consortium name="The Broad Institute Genome Sequencing Center for Infectious Disease"/>
            <person name="Wu L."/>
            <person name="Ma J."/>
        </authorList>
    </citation>
    <scope>NUCLEOTIDE SEQUENCE [LARGE SCALE GENOMIC DNA]</scope>
    <source>
        <strain evidence="3">CCM 8939</strain>
    </source>
</reference>
<accession>A0ABQ2BIJ0</accession>
<dbReference type="Pfam" id="PF21752">
    <property type="entry name" value="DACNG"/>
    <property type="match status" value="1"/>
</dbReference>
<dbReference type="InterPro" id="IPR048554">
    <property type="entry name" value="DACNG"/>
</dbReference>
<keyword evidence="3" id="KW-1185">Reference proteome</keyword>
<organism evidence="2 3">
    <name type="scientific">Pedobacter mendelii</name>
    <dbReference type="NCBI Taxonomy" id="1908240"/>
    <lineage>
        <taxon>Bacteria</taxon>
        <taxon>Pseudomonadati</taxon>
        <taxon>Bacteroidota</taxon>
        <taxon>Sphingobacteriia</taxon>
        <taxon>Sphingobacteriales</taxon>
        <taxon>Sphingobacteriaceae</taxon>
        <taxon>Pedobacter</taxon>
    </lineage>
</organism>
<name>A0ABQ2BIJ0_9SPHI</name>
<dbReference type="InterPro" id="IPR003390">
    <property type="entry name" value="DNA_integrity_scan_DisA_N"/>
</dbReference>
<evidence type="ECO:0000259" key="1">
    <source>
        <dbReference type="PROSITE" id="PS51794"/>
    </source>
</evidence>
<dbReference type="Pfam" id="PF21750">
    <property type="entry name" value="DACNH"/>
    <property type="match status" value="1"/>
</dbReference>
<dbReference type="PROSITE" id="PS51794">
    <property type="entry name" value="DAC"/>
    <property type="match status" value="1"/>
</dbReference>
<dbReference type="SUPFAM" id="SSF143597">
    <property type="entry name" value="YojJ-like"/>
    <property type="match status" value="1"/>
</dbReference>
<dbReference type="Pfam" id="PF02457">
    <property type="entry name" value="DAC"/>
    <property type="match status" value="1"/>
</dbReference>